<feature type="binding site" evidence="11">
    <location>
        <position position="41"/>
    </location>
    <ligand>
        <name>[4Fe-4S] cluster</name>
        <dbReference type="ChEBI" id="CHEBI:49883"/>
    </ligand>
</feature>
<comment type="PTM">
    <text evidence="11">Upon Fe-S cluster removal intramolecular disulfide bonds are formed.</text>
</comment>
<feature type="domain" description="4Fe-4S Wbl-type" evidence="13">
    <location>
        <begin position="40"/>
        <end position="106"/>
    </location>
</feature>
<evidence type="ECO:0000256" key="6">
    <source>
        <dbReference type="ARBA" id="ARBA00023014"/>
    </source>
</evidence>
<keyword evidence="11" id="KW-0963">Cytoplasm</keyword>
<comment type="cofactor">
    <cofactor evidence="11">
        <name>[4Fe-4S] cluster</name>
        <dbReference type="ChEBI" id="CHEBI:49883"/>
    </cofactor>
    <text evidence="11">Binds 1 [4Fe-4S] cluster per subunit. Following nitrosylation of the [4Fe-4S] cluster binds 1 [4Fe-8(NO)] cluster per subunit.</text>
</comment>
<comment type="PTM">
    <text evidence="11">The Fe-S cluster can be nitrosylated by nitric oxide (NO).</text>
</comment>
<evidence type="ECO:0000256" key="3">
    <source>
        <dbReference type="ARBA" id="ARBA00022485"/>
    </source>
</evidence>
<comment type="function">
    <text evidence="11">Acts as a transcriptional regulator. Probably redox-responsive. The apo- but not holo-form probably binds DNA.</text>
</comment>
<sequence>MLPTRRPRTGRARPGGRRRTSAPRTLSTELAALDWQLEGACRELNEELFFGPPQTIEQRTERAARIREAKRVCARCPVSQRCLGYALENEEEFGVWGGLSELERWELLAERRARRG</sequence>
<dbReference type="GO" id="GO:0045454">
    <property type="term" value="P:cell redox homeostasis"/>
    <property type="evidence" value="ECO:0007669"/>
    <property type="project" value="TreeGrafter"/>
</dbReference>
<keyword evidence="9 11" id="KW-1015">Disulfide bond</keyword>
<evidence type="ECO:0000256" key="2">
    <source>
        <dbReference type="ARBA" id="ARBA00006597"/>
    </source>
</evidence>
<dbReference type="PANTHER" id="PTHR38839">
    <property type="entry name" value="TRANSCRIPTIONAL REGULATOR WHID-RELATED"/>
    <property type="match status" value="1"/>
</dbReference>
<dbReference type="InterPro" id="IPR034768">
    <property type="entry name" value="4FE4S_WBL"/>
</dbReference>
<evidence type="ECO:0000259" key="13">
    <source>
        <dbReference type="PROSITE" id="PS51674"/>
    </source>
</evidence>
<protein>
    <recommendedName>
        <fullName evidence="11">Transcriptional regulator WhiB</fullName>
    </recommendedName>
</protein>
<feature type="compositionally biased region" description="Basic residues" evidence="12">
    <location>
        <begin position="1"/>
        <end position="21"/>
    </location>
</feature>
<keyword evidence="4 11" id="KW-0479">Metal-binding</keyword>
<organism evidence="14 15">
    <name type="scientific">Actinospica durhamensis</name>
    <dbReference type="NCBI Taxonomy" id="1508375"/>
    <lineage>
        <taxon>Bacteria</taxon>
        <taxon>Bacillati</taxon>
        <taxon>Actinomycetota</taxon>
        <taxon>Actinomycetes</taxon>
        <taxon>Catenulisporales</taxon>
        <taxon>Actinospicaceae</taxon>
        <taxon>Actinospica</taxon>
    </lineage>
</organism>
<evidence type="ECO:0000256" key="12">
    <source>
        <dbReference type="SAM" id="MobiDB-lite"/>
    </source>
</evidence>
<evidence type="ECO:0000313" key="14">
    <source>
        <dbReference type="EMBL" id="MBR7839131.1"/>
    </source>
</evidence>
<keyword evidence="5 11" id="KW-0408">Iron</keyword>
<accession>A0A941EXN4</accession>
<dbReference type="GO" id="GO:0035731">
    <property type="term" value="F:dinitrosyl-iron complex binding"/>
    <property type="evidence" value="ECO:0007669"/>
    <property type="project" value="UniProtKB-UniRule"/>
</dbReference>
<dbReference type="PROSITE" id="PS51674">
    <property type="entry name" value="4FE4S_WBL"/>
    <property type="match status" value="1"/>
</dbReference>
<proteinExistence type="inferred from homology"/>
<dbReference type="GO" id="GO:0047134">
    <property type="term" value="F:protein-disulfide reductase [NAD(P)H] activity"/>
    <property type="evidence" value="ECO:0007669"/>
    <property type="project" value="TreeGrafter"/>
</dbReference>
<feature type="binding site" evidence="11">
    <location>
        <position position="82"/>
    </location>
    <ligand>
        <name>[4Fe-4S] cluster</name>
        <dbReference type="ChEBI" id="CHEBI:49883"/>
    </ligand>
</feature>
<evidence type="ECO:0000256" key="9">
    <source>
        <dbReference type="ARBA" id="ARBA00023157"/>
    </source>
</evidence>
<comment type="similarity">
    <text evidence="2 11">Belongs to the WhiB family.</text>
</comment>
<dbReference type="HAMAP" id="MF_01479">
    <property type="entry name" value="WhiB"/>
    <property type="match status" value="1"/>
</dbReference>
<dbReference type="EMBL" id="JAGSOG010000382">
    <property type="protein sequence ID" value="MBR7839131.1"/>
    <property type="molecule type" value="Genomic_DNA"/>
</dbReference>
<evidence type="ECO:0000256" key="7">
    <source>
        <dbReference type="ARBA" id="ARBA00023015"/>
    </source>
</evidence>
<gene>
    <name evidence="11" type="primary">whiB</name>
    <name evidence="14" type="ORF">KDL01_38065</name>
</gene>
<dbReference type="GO" id="GO:0051539">
    <property type="term" value="F:4 iron, 4 sulfur cluster binding"/>
    <property type="evidence" value="ECO:0007669"/>
    <property type="project" value="UniProtKB-UniRule"/>
</dbReference>
<evidence type="ECO:0000313" key="15">
    <source>
        <dbReference type="Proteomes" id="UP000675781"/>
    </source>
</evidence>
<dbReference type="InterPro" id="IPR003482">
    <property type="entry name" value="Whib"/>
</dbReference>
<evidence type="ECO:0000256" key="1">
    <source>
        <dbReference type="ARBA" id="ARBA00004496"/>
    </source>
</evidence>
<comment type="caution">
    <text evidence="14">The sequence shown here is derived from an EMBL/GenBank/DDBJ whole genome shotgun (WGS) entry which is preliminary data.</text>
</comment>
<feature type="region of interest" description="Disordered" evidence="12">
    <location>
        <begin position="1"/>
        <end position="24"/>
    </location>
</feature>
<dbReference type="Proteomes" id="UP000675781">
    <property type="component" value="Unassembled WGS sequence"/>
</dbReference>
<keyword evidence="10 11" id="KW-0804">Transcription</keyword>
<evidence type="ECO:0000256" key="11">
    <source>
        <dbReference type="HAMAP-Rule" id="MF_01479"/>
    </source>
</evidence>
<dbReference type="GO" id="GO:0046872">
    <property type="term" value="F:metal ion binding"/>
    <property type="evidence" value="ECO:0007669"/>
    <property type="project" value="UniProtKB-KW"/>
</dbReference>
<comment type="subcellular location">
    <subcellularLocation>
        <location evidence="1 11">Cytoplasm</location>
    </subcellularLocation>
</comment>
<dbReference type="Pfam" id="PF02467">
    <property type="entry name" value="Whib"/>
    <property type="match status" value="1"/>
</dbReference>
<dbReference type="GO" id="GO:0045892">
    <property type="term" value="P:negative regulation of DNA-templated transcription"/>
    <property type="evidence" value="ECO:0007669"/>
    <property type="project" value="TreeGrafter"/>
</dbReference>
<reference evidence="14" key="1">
    <citation type="submission" date="2021-04" db="EMBL/GenBank/DDBJ databases">
        <title>Genome based classification of Actinospica acidithermotolerans sp. nov., an actinobacterium isolated from an Indonesian hot spring.</title>
        <authorList>
            <person name="Kusuma A.B."/>
            <person name="Putra K.E."/>
            <person name="Nafisah S."/>
            <person name="Loh J."/>
            <person name="Nouioui I."/>
            <person name="Goodfellow M."/>
        </authorList>
    </citation>
    <scope>NUCLEOTIDE SEQUENCE</scope>
    <source>
        <strain evidence="14">CSCA 57</strain>
    </source>
</reference>
<evidence type="ECO:0000256" key="10">
    <source>
        <dbReference type="ARBA" id="ARBA00023163"/>
    </source>
</evidence>
<keyword evidence="3 11" id="KW-0004">4Fe-4S</keyword>
<evidence type="ECO:0000256" key="8">
    <source>
        <dbReference type="ARBA" id="ARBA00023125"/>
    </source>
</evidence>
<dbReference type="GO" id="GO:0005737">
    <property type="term" value="C:cytoplasm"/>
    <property type="evidence" value="ECO:0007669"/>
    <property type="project" value="UniProtKB-SubCell"/>
</dbReference>
<keyword evidence="6 11" id="KW-0411">Iron-sulfur</keyword>
<evidence type="ECO:0000256" key="4">
    <source>
        <dbReference type="ARBA" id="ARBA00022723"/>
    </source>
</evidence>
<keyword evidence="7 11" id="KW-0805">Transcription regulation</keyword>
<name>A0A941EXN4_9ACTN</name>
<keyword evidence="15" id="KW-1185">Reference proteome</keyword>
<dbReference type="AlphaFoldDB" id="A0A941EXN4"/>
<feature type="binding site" evidence="11">
    <location>
        <position position="73"/>
    </location>
    <ligand>
        <name>[4Fe-4S] cluster</name>
        <dbReference type="ChEBI" id="CHEBI:49883"/>
    </ligand>
</feature>
<keyword evidence="8 11" id="KW-0238">DNA-binding</keyword>
<feature type="binding site" evidence="11">
    <location>
        <position position="76"/>
    </location>
    <ligand>
        <name>[4Fe-4S] cluster</name>
        <dbReference type="ChEBI" id="CHEBI:49883"/>
    </ligand>
</feature>
<evidence type="ECO:0000256" key="5">
    <source>
        <dbReference type="ARBA" id="ARBA00023004"/>
    </source>
</evidence>
<dbReference type="GO" id="GO:0003677">
    <property type="term" value="F:DNA binding"/>
    <property type="evidence" value="ECO:0007669"/>
    <property type="project" value="UniProtKB-UniRule"/>
</dbReference>